<protein>
    <submittedName>
        <fullName evidence="2">Uncharacterized protein</fullName>
    </submittedName>
</protein>
<sequence>CWVYWGLPTKNTTWADGAEVAVMVLAAQKNGCENNTLSHTQEKRRKGKVDSPPTSP</sequence>
<dbReference type="EMBL" id="LAZR01055163">
    <property type="protein sequence ID" value="KKK76998.1"/>
    <property type="molecule type" value="Genomic_DNA"/>
</dbReference>
<comment type="caution">
    <text evidence="2">The sequence shown here is derived from an EMBL/GenBank/DDBJ whole genome shotgun (WGS) entry which is preliminary data.</text>
</comment>
<evidence type="ECO:0000313" key="2">
    <source>
        <dbReference type="EMBL" id="KKK76998.1"/>
    </source>
</evidence>
<proteinExistence type="predicted"/>
<gene>
    <name evidence="2" type="ORF">LCGC14_2858030</name>
</gene>
<dbReference type="AlphaFoldDB" id="A0A0F8Y6R3"/>
<feature type="non-terminal residue" evidence="2">
    <location>
        <position position="1"/>
    </location>
</feature>
<accession>A0A0F8Y6R3</accession>
<evidence type="ECO:0000256" key="1">
    <source>
        <dbReference type="SAM" id="MobiDB-lite"/>
    </source>
</evidence>
<organism evidence="2">
    <name type="scientific">marine sediment metagenome</name>
    <dbReference type="NCBI Taxonomy" id="412755"/>
    <lineage>
        <taxon>unclassified sequences</taxon>
        <taxon>metagenomes</taxon>
        <taxon>ecological metagenomes</taxon>
    </lineage>
</organism>
<feature type="region of interest" description="Disordered" evidence="1">
    <location>
        <begin position="32"/>
        <end position="56"/>
    </location>
</feature>
<reference evidence="2" key="1">
    <citation type="journal article" date="2015" name="Nature">
        <title>Complex archaea that bridge the gap between prokaryotes and eukaryotes.</title>
        <authorList>
            <person name="Spang A."/>
            <person name="Saw J.H."/>
            <person name="Jorgensen S.L."/>
            <person name="Zaremba-Niedzwiedzka K."/>
            <person name="Martijn J."/>
            <person name="Lind A.E."/>
            <person name="van Eijk R."/>
            <person name="Schleper C."/>
            <person name="Guy L."/>
            <person name="Ettema T.J."/>
        </authorList>
    </citation>
    <scope>NUCLEOTIDE SEQUENCE</scope>
</reference>
<name>A0A0F8Y6R3_9ZZZZ</name>